<proteinExistence type="predicted"/>
<gene>
    <name evidence="2" type="ORF">ACFQGD_31375</name>
</gene>
<evidence type="ECO:0000256" key="1">
    <source>
        <dbReference type="SAM" id="Phobius"/>
    </source>
</evidence>
<dbReference type="EMBL" id="JBHSXX010000001">
    <property type="protein sequence ID" value="MFC6871631.1"/>
    <property type="molecule type" value="Genomic_DNA"/>
</dbReference>
<reference evidence="3" key="1">
    <citation type="journal article" date="2019" name="Int. J. Syst. Evol. Microbiol.">
        <title>The Global Catalogue of Microorganisms (GCM) 10K type strain sequencing project: providing services to taxonomists for standard genome sequencing and annotation.</title>
        <authorList>
            <consortium name="The Broad Institute Genomics Platform"/>
            <consortium name="The Broad Institute Genome Sequencing Center for Infectious Disease"/>
            <person name="Wu L."/>
            <person name="Ma J."/>
        </authorList>
    </citation>
    <scope>NUCLEOTIDE SEQUENCE [LARGE SCALE GENOMIC DNA]</scope>
    <source>
        <strain evidence="3">KCTC 32255</strain>
    </source>
</reference>
<accession>A0ABW2C8E5</accession>
<dbReference type="Proteomes" id="UP001596337">
    <property type="component" value="Unassembled WGS sequence"/>
</dbReference>
<keyword evidence="1" id="KW-1133">Transmembrane helix</keyword>
<keyword evidence="1" id="KW-0812">Transmembrane</keyword>
<comment type="caution">
    <text evidence="2">The sequence shown here is derived from an EMBL/GenBank/DDBJ whole genome shotgun (WGS) entry which is preliminary data.</text>
</comment>
<protein>
    <submittedName>
        <fullName evidence="2">Uncharacterized protein</fullName>
    </submittedName>
</protein>
<name>A0ABW2C8E5_9PSEU</name>
<evidence type="ECO:0000313" key="3">
    <source>
        <dbReference type="Proteomes" id="UP001596337"/>
    </source>
</evidence>
<organism evidence="2 3">
    <name type="scientific">Haloechinothrix salitolerans</name>
    <dbReference type="NCBI Taxonomy" id="926830"/>
    <lineage>
        <taxon>Bacteria</taxon>
        <taxon>Bacillati</taxon>
        <taxon>Actinomycetota</taxon>
        <taxon>Actinomycetes</taxon>
        <taxon>Pseudonocardiales</taxon>
        <taxon>Pseudonocardiaceae</taxon>
        <taxon>Haloechinothrix</taxon>
    </lineage>
</organism>
<dbReference type="RefSeq" id="WP_345391558.1">
    <property type="nucleotide sequence ID" value="NZ_BAABLA010000007.1"/>
</dbReference>
<evidence type="ECO:0000313" key="2">
    <source>
        <dbReference type="EMBL" id="MFC6871631.1"/>
    </source>
</evidence>
<keyword evidence="3" id="KW-1185">Reference proteome</keyword>
<feature type="transmembrane region" description="Helical" evidence="1">
    <location>
        <begin position="6"/>
        <end position="26"/>
    </location>
</feature>
<keyword evidence="1" id="KW-0472">Membrane</keyword>
<sequence>MPGIGVFSWVLIIIAALSAGALAYYLRPSIGRHARKPARMNIDEPISADDVETTVVLGNLYGADLISGYETYDRYPEYVYEEEQSALVRPYLLHHLRTMDPERTTELAAFKWLDDEDYAAPGTPVLVAA</sequence>